<dbReference type="AlphaFoldDB" id="A0A0F5NDD0"/>
<dbReference type="Proteomes" id="UP000193781">
    <property type="component" value="Unassembled WGS sequence"/>
</dbReference>
<name>A0A0F5NDD0_9MYCO</name>
<protein>
    <submittedName>
        <fullName evidence="1">Uncharacterized protein</fullName>
    </submittedName>
</protein>
<gene>
    <name evidence="1" type="ORF">AWC17_04210</name>
</gene>
<sequence>MDVLQGVGTPMAPLNQTFQLNQGGQQQLNFAPELPTATLWNVTITCTDPVQNQTGTIYNQPMPF</sequence>
<proteinExistence type="predicted"/>
<organism evidence="1 2">
    <name type="scientific">Mycobacterium nebraskense</name>
    <dbReference type="NCBI Taxonomy" id="244292"/>
    <lineage>
        <taxon>Bacteria</taxon>
        <taxon>Bacillati</taxon>
        <taxon>Actinomycetota</taxon>
        <taxon>Actinomycetes</taxon>
        <taxon>Mycobacteriales</taxon>
        <taxon>Mycobacteriaceae</taxon>
        <taxon>Mycobacterium</taxon>
    </lineage>
</organism>
<evidence type="ECO:0000313" key="1">
    <source>
        <dbReference type="EMBL" id="ORW23545.1"/>
    </source>
</evidence>
<dbReference type="EMBL" id="LQPH01000115">
    <property type="protein sequence ID" value="ORW23545.1"/>
    <property type="molecule type" value="Genomic_DNA"/>
</dbReference>
<dbReference type="OrthoDB" id="9928933at2"/>
<dbReference type="STRING" id="244292.ABW17_29535"/>
<evidence type="ECO:0000313" key="2">
    <source>
        <dbReference type="Proteomes" id="UP000193781"/>
    </source>
</evidence>
<comment type="caution">
    <text evidence="1">The sequence shown here is derived from an EMBL/GenBank/DDBJ whole genome shotgun (WGS) entry which is preliminary data.</text>
</comment>
<keyword evidence="2" id="KW-1185">Reference proteome</keyword>
<reference evidence="1 2" key="1">
    <citation type="submission" date="2016-01" db="EMBL/GenBank/DDBJ databases">
        <title>The new phylogeny of the genus Mycobacterium.</title>
        <authorList>
            <person name="Tarcisio F."/>
            <person name="Conor M."/>
            <person name="Antonella G."/>
            <person name="Elisabetta G."/>
            <person name="Giulia F.S."/>
            <person name="Sara T."/>
            <person name="Anna F."/>
            <person name="Clotilde B."/>
            <person name="Roberto B."/>
            <person name="Veronica D.S."/>
            <person name="Fabio R."/>
            <person name="Monica P."/>
            <person name="Olivier J."/>
            <person name="Enrico T."/>
            <person name="Nicola S."/>
        </authorList>
    </citation>
    <scope>NUCLEOTIDE SEQUENCE [LARGE SCALE GENOMIC DNA]</scope>
    <source>
        <strain evidence="1 2">DSM 44803</strain>
    </source>
</reference>
<dbReference type="RefSeq" id="WP_046183513.1">
    <property type="nucleotide sequence ID" value="NZ_JACKSS010000063.1"/>
</dbReference>
<accession>A0A0F5NDD0</accession>